<comment type="caution">
    <text evidence="2">The sequence shown here is derived from an EMBL/GenBank/DDBJ whole genome shotgun (WGS) entry which is preliminary data.</text>
</comment>
<gene>
    <name evidence="2" type="ORF">GCM10007377_11190</name>
</gene>
<reference evidence="2" key="1">
    <citation type="journal article" date="2014" name="Int. J. Syst. Evol. Microbiol.">
        <title>Complete genome sequence of Corynebacterium casei LMG S-19264T (=DSM 44701T), isolated from a smear-ripened cheese.</title>
        <authorList>
            <consortium name="US DOE Joint Genome Institute (JGI-PGF)"/>
            <person name="Walter F."/>
            <person name="Albersmeier A."/>
            <person name="Kalinowski J."/>
            <person name="Ruckert C."/>
        </authorList>
    </citation>
    <scope>NUCLEOTIDE SEQUENCE</scope>
    <source>
        <strain evidence="2">CCM 8606</strain>
    </source>
</reference>
<evidence type="ECO:0000313" key="2">
    <source>
        <dbReference type="EMBL" id="GGI14489.1"/>
    </source>
</evidence>
<accession>A0A8J3AIP8</accession>
<name>A0A8J3AIP8_9BIFI</name>
<feature type="transmembrane region" description="Helical" evidence="1">
    <location>
        <begin position="26"/>
        <end position="46"/>
    </location>
</feature>
<dbReference type="Proteomes" id="UP000619536">
    <property type="component" value="Unassembled WGS sequence"/>
</dbReference>
<protein>
    <submittedName>
        <fullName evidence="2">Uncharacterized protein</fullName>
    </submittedName>
</protein>
<evidence type="ECO:0000313" key="3">
    <source>
        <dbReference type="Proteomes" id="UP000619536"/>
    </source>
</evidence>
<keyword evidence="1" id="KW-1133">Transmembrane helix</keyword>
<dbReference type="AlphaFoldDB" id="A0A8J3AIP8"/>
<organism evidence="2 3">
    <name type="scientific">Galliscardovia ingluviei</name>
    <dbReference type="NCBI Taxonomy" id="1769422"/>
    <lineage>
        <taxon>Bacteria</taxon>
        <taxon>Bacillati</taxon>
        <taxon>Actinomycetota</taxon>
        <taxon>Actinomycetes</taxon>
        <taxon>Bifidobacteriales</taxon>
        <taxon>Bifidobacteriaceae</taxon>
        <taxon>Galliscardovia</taxon>
    </lineage>
</organism>
<dbReference type="RefSeq" id="WP_188355260.1">
    <property type="nucleotide sequence ID" value="NZ_BMDH01000002.1"/>
</dbReference>
<evidence type="ECO:0000256" key="1">
    <source>
        <dbReference type="SAM" id="Phobius"/>
    </source>
</evidence>
<keyword evidence="3" id="KW-1185">Reference proteome</keyword>
<feature type="transmembrane region" description="Helical" evidence="1">
    <location>
        <begin position="142"/>
        <end position="161"/>
    </location>
</feature>
<feature type="transmembrane region" description="Helical" evidence="1">
    <location>
        <begin position="181"/>
        <end position="200"/>
    </location>
</feature>
<reference evidence="2" key="2">
    <citation type="submission" date="2020-09" db="EMBL/GenBank/DDBJ databases">
        <authorList>
            <person name="Sun Q."/>
            <person name="Sedlacek I."/>
        </authorList>
    </citation>
    <scope>NUCLEOTIDE SEQUENCE</scope>
    <source>
        <strain evidence="2">CCM 8606</strain>
    </source>
</reference>
<feature type="transmembrane region" description="Helical" evidence="1">
    <location>
        <begin position="109"/>
        <end position="130"/>
    </location>
</feature>
<proteinExistence type="predicted"/>
<feature type="transmembrane region" description="Helical" evidence="1">
    <location>
        <begin position="83"/>
        <end position="103"/>
    </location>
</feature>
<dbReference type="EMBL" id="BMDH01000002">
    <property type="protein sequence ID" value="GGI14489.1"/>
    <property type="molecule type" value="Genomic_DNA"/>
</dbReference>
<keyword evidence="1" id="KW-0812">Transmembrane</keyword>
<sequence length="360" mass="41043">MDLITQSSYLAITTIVAVKISLKQVLITYLPFWICVTGVISIWGIYRLLEKENSSSLQYGFNTYMTLVEVSSHFWEPKRVTRFFSYAIFPPALIFFLQAAILSRESTSTAVIFWTLPCTAFLYYFPTQLIACIHEYSFSRKLYRLGLTVLFPLLALLIAYISSIVDFSDFAPSFTGTVDGLWGILLGALIVRFYIQTVAIKSSDSNKQTHILPPIEQERFVQRILKSKRYIDTKFGPLISEMCEKYYVNPYIFQAILIFENLNRPVLIRKLENILVRLTSQQMTVGIAQVMSCTPLTDSQSIIRAAQILKATAGKQSENEIKAIAYHYNQSNEYSNTIFAITSILLEYGDHINIGIHADE</sequence>
<keyword evidence="1" id="KW-0472">Membrane</keyword>